<dbReference type="Proteomes" id="UP000462501">
    <property type="component" value="Unassembled WGS sequence"/>
</dbReference>
<dbReference type="EMBL" id="VIQT01000027">
    <property type="protein sequence ID" value="NDO40849.1"/>
    <property type="molecule type" value="Genomic_DNA"/>
</dbReference>
<protein>
    <submittedName>
        <fullName evidence="1">Uncharacterized protein</fullName>
    </submittedName>
</protein>
<reference evidence="1 2" key="1">
    <citation type="submission" date="2019-06" db="EMBL/GenBank/DDBJ databases">
        <title>Draft genome sequences of 15 bacterial species constituting the stable defined intestinal microbiota of the GM15 gnotobiotic mouse model.</title>
        <authorList>
            <person name="Elie C."/>
            <person name="Mathieu A."/>
            <person name="Saliou A."/>
            <person name="Darnaud M."/>
            <person name="Leulier F."/>
            <person name="Tamellini A."/>
        </authorList>
    </citation>
    <scope>NUCLEOTIDE SEQUENCE [LARGE SCALE GENOMIC DNA]</scope>
    <source>
        <strain evidence="1 2">JM4-15</strain>
    </source>
</reference>
<evidence type="ECO:0000313" key="1">
    <source>
        <dbReference type="EMBL" id="NDO40849.1"/>
    </source>
</evidence>
<dbReference type="Pfam" id="PF19786">
    <property type="entry name" value="DUF6270"/>
    <property type="match status" value="1"/>
</dbReference>
<accession>A0A845SUV8</accession>
<name>A0A845SUV8_9FIRM</name>
<dbReference type="RefSeq" id="WP_162222095.1">
    <property type="nucleotide sequence ID" value="NZ_JAETUF010000007.1"/>
</dbReference>
<organism evidence="1 2">
    <name type="scientific">Anaerotruncus colihominis</name>
    <dbReference type="NCBI Taxonomy" id="169435"/>
    <lineage>
        <taxon>Bacteria</taxon>
        <taxon>Bacillati</taxon>
        <taxon>Bacillota</taxon>
        <taxon>Clostridia</taxon>
        <taxon>Eubacteriales</taxon>
        <taxon>Oscillospiraceae</taxon>
        <taxon>Anaerotruncus</taxon>
    </lineage>
</organism>
<sequence>MQQQKIDINIFGSCVSRDMLEFDHKKHFNLLQYFARQSIFSSVATPVGIDPQQLQISSNFQKQMVLHDFRKDVFEILGSQPGEVLLLDLIDERYPLAKIGDSVVTYSNELAVSGYLKQPLLLDKRKFYKWELAPPFFLHRVPDWKMGRESIIRKLQTFCFQLKKVYRADQIILHEVYFSNRYLDENGISRSFPIYHLWNNDRKNEMFSYLYKTIVDTLPGIQRIAISENFQADAGHKWGLAPMHFQKQYYEAVMKQLYALLHLDIGEV</sequence>
<evidence type="ECO:0000313" key="2">
    <source>
        <dbReference type="Proteomes" id="UP000462501"/>
    </source>
</evidence>
<comment type="caution">
    <text evidence="1">The sequence shown here is derived from an EMBL/GenBank/DDBJ whole genome shotgun (WGS) entry which is preliminary data.</text>
</comment>
<dbReference type="AlphaFoldDB" id="A0A845SUV8"/>
<gene>
    <name evidence="1" type="ORF">FMM72_16830</name>
</gene>
<proteinExistence type="predicted"/>
<dbReference type="InterPro" id="IPR046237">
    <property type="entry name" value="DUF6270"/>
</dbReference>